<reference evidence="3" key="1">
    <citation type="submission" date="2017-05" db="EMBL/GenBank/DDBJ databases">
        <authorList>
            <person name="Barney B.M."/>
        </authorList>
    </citation>
    <scope>NUCLEOTIDE SEQUENCE [LARGE SCALE GENOMIC DNA]</scope>
    <source>
        <strain evidence="3">PSBB022</strain>
    </source>
</reference>
<sequence>MNRREQGFTLIEIIFVVFIIGMAVSVISISVGGNALAERSKKEAETFLLQANYVAEQSVLKGETHGLFVELRPAQGIDAQEQWCYQWRRVRDRQWQDVPELTQHCLDEGLVIEFYVDEELWEYDPELEYQEPVLGFFPSGDASGEIEINILADQLQSDGDEETQRFELEISGELRWINEEKRLEAERRGR</sequence>
<keyword evidence="3" id="KW-1185">Reference proteome</keyword>
<feature type="transmembrane region" description="Helical" evidence="1">
    <location>
        <begin position="7"/>
        <end position="31"/>
    </location>
</feature>
<dbReference type="PROSITE" id="PS00409">
    <property type="entry name" value="PROKAR_NTER_METHYL"/>
    <property type="match status" value="1"/>
</dbReference>
<dbReference type="NCBIfam" id="TIGR02532">
    <property type="entry name" value="IV_pilin_GFxxxE"/>
    <property type="match status" value="1"/>
</dbReference>
<name>A0A266QD38_9GAMM</name>
<gene>
    <name evidence="2" type="ORF">CBP51_12785</name>
</gene>
<dbReference type="InterPro" id="IPR012902">
    <property type="entry name" value="N_methyl_site"/>
</dbReference>
<dbReference type="Proteomes" id="UP000216101">
    <property type="component" value="Unassembled WGS sequence"/>
</dbReference>
<dbReference type="EMBL" id="NHNI01000001">
    <property type="protein sequence ID" value="OZY87793.1"/>
    <property type="molecule type" value="Genomic_DNA"/>
</dbReference>
<keyword evidence="1" id="KW-0812">Transmembrane</keyword>
<dbReference type="STRING" id="1209072.GCA_000766945_02870"/>
<comment type="caution">
    <text evidence="2">The sequence shown here is derived from an EMBL/GenBank/DDBJ whole genome shotgun (WGS) entry which is preliminary data.</text>
</comment>
<organism evidence="2 3">
    <name type="scientific">Cellvibrio mixtus</name>
    <dbReference type="NCBI Taxonomy" id="39650"/>
    <lineage>
        <taxon>Bacteria</taxon>
        <taxon>Pseudomonadati</taxon>
        <taxon>Pseudomonadota</taxon>
        <taxon>Gammaproteobacteria</taxon>
        <taxon>Cellvibrionales</taxon>
        <taxon>Cellvibrionaceae</taxon>
        <taxon>Cellvibrio</taxon>
    </lineage>
</organism>
<protein>
    <submittedName>
        <fullName evidence="2">General secretion pathway protein GspH</fullName>
    </submittedName>
</protein>
<dbReference type="AlphaFoldDB" id="A0A266QD38"/>
<dbReference type="RefSeq" id="WP_094985124.1">
    <property type="nucleotide sequence ID" value="NZ_NHNI01000001.1"/>
</dbReference>
<keyword evidence="1" id="KW-0472">Membrane</keyword>
<proteinExistence type="predicted"/>
<evidence type="ECO:0000313" key="3">
    <source>
        <dbReference type="Proteomes" id="UP000216101"/>
    </source>
</evidence>
<keyword evidence="1" id="KW-1133">Transmembrane helix</keyword>
<accession>A0A266QD38</accession>
<dbReference type="Pfam" id="PF07963">
    <property type="entry name" value="N_methyl"/>
    <property type="match status" value="1"/>
</dbReference>
<dbReference type="Gene3D" id="3.55.40.10">
    <property type="entry name" value="minor pseudopilin epsh domain"/>
    <property type="match status" value="1"/>
</dbReference>
<evidence type="ECO:0000313" key="2">
    <source>
        <dbReference type="EMBL" id="OZY87793.1"/>
    </source>
</evidence>
<dbReference type="SUPFAM" id="SSF54523">
    <property type="entry name" value="Pili subunits"/>
    <property type="match status" value="1"/>
</dbReference>
<dbReference type="InterPro" id="IPR045584">
    <property type="entry name" value="Pilin-like"/>
</dbReference>
<evidence type="ECO:0000256" key="1">
    <source>
        <dbReference type="SAM" id="Phobius"/>
    </source>
</evidence>